<reference evidence="2 3" key="3">
    <citation type="journal article" date="2013" name="Rice">
        <title>Improvement of the Oryza sativa Nipponbare reference genome using next generation sequence and optical map data.</title>
        <authorList>
            <person name="Kawahara Y."/>
            <person name="de la Bastide M."/>
            <person name="Hamilton J.P."/>
            <person name="Kanamori H."/>
            <person name="McCombie W.R."/>
            <person name="Ouyang S."/>
            <person name="Schwartz D.C."/>
            <person name="Tanaka T."/>
            <person name="Wu J."/>
            <person name="Zhou S."/>
            <person name="Childs K.L."/>
            <person name="Davidson R.M."/>
            <person name="Lin H."/>
            <person name="Quesada-Ocampo L."/>
            <person name="Vaillancourt B."/>
            <person name="Sakai H."/>
            <person name="Lee S.S."/>
            <person name="Kim J."/>
            <person name="Numa H."/>
            <person name="Itoh T."/>
            <person name="Buell C.R."/>
            <person name="Matsumoto T."/>
        </authorList>
    </citation>
    <scope>NUCLEOTIDE SEQUENCE [LARGE SCALE GENOMIC DNA]</scope>
    <source>
        <strain evidence="3">cv. Nipponbare</strain>
    </source>
</reference>
<evidence type="ECO:0000256" key="1">
    <source>
        <dbReference type="SAM" id="MobiDB-lite"/>
    </source>
</evidence>
<dbReference type="Gramene" id="Os02t0629266-00">
    <property type="protein sequence ID" value="Os02t0629266-00"/>
    <property type="gene ID" value="Os02g0629266"/>
</dbReference>
<dbReference type="EMBL" id="AP014958">
    <property type="protein sequence ID" value="BAS79887.1"/>
    <property type="molecule type" value="Genomic_DNA"/>
</dbReference>
<sequence length="114" mass="12362">MDHEHRESNWERSQHRDVGVAGVALGVGGGEDGVDEHEGADDLRAEAGALGVAVAELVGSAAVPRVVRALEPLDEPHAADGAQALRDDVQHRPDQRHLPRQEQPERHRRVDVPT</sequence>
<dbReference type="PaxDb" id="39947-A0A0P0VM20"/>
<feature type="region of interest" description="Disordered" evidence="1">
    <location>
        <begin position="1"/>
        <end position="40"/>
    </location>
</feature>
<accession>A0A0P0VM20</accession>
<reference evidence="3" key="1">
    <citation type="journal article" date="2005" name="Nature">
        <title>The map-based sequence of the rice genome.</title>
        <authorList>
            <consortium name="International rice genome sequencing project (IRGSP)"/>
            <person name="Matsumoto T."/>
            <person name="Wu J."/>
            <person name="Kanamori H."/>
            <person name="Katayose Y."/>
            <person name="Fujisawa M."/>
            <person name="Namiki N."/>
            <person name="Mizuno H."/>
            <person name="Yamamoto K."/>
            <person name="Antonio B.A."/>
            <person name="Baba T."/>
            <person name="Sakata K."/>
            <person name="Nagamura Y."/>
            <person name="Aoki H."/>
            <person name="Arikawa K."/>
            <person name="Arita K."/>
            <person name="Bito T."/>
            <person name="Chiden Y."/>
            <person name="Fujitsuka N."/>
            <person name="Fukunaka R."/>
            <person name="Hamada M."/>
            <person name="Harada C."/>
            <person name="Hayashi A."/>
            <person name="Hijishita S."/>
            <person name="Honda M."/>
            <person name="Hosokawa S."/>
            <person name="Ichikawa Y."/>
            <person name="Idonuma A."/>
            <person name="Iijima M."/>
            <person name="Ikeda M."/>
            <person name="Ikeno M."/>
            <person name="Ito K."/>
            <person name="Ito S."/>
            <person name="Ito T."/>
            <person name="Ito Y."/>
            <person name="Ito Y."/>
            <person name="Iwabuchi A."/>
            <person name="Kamiya K."/>
            <person name="Karasawa W."/>
            <person name="Kurita K."/>
            <person name="Katagiri S."/>
            <person name="Kikuta A."/>
            <person name="Kobayashi H."/>
            <person name="Kobayashi N."/>
            <person name="Machita K."/>
            <person name="Maehara T."/>
            <person name="Masukawa M."/>
            <person name="Mizubayashi T."/>
            <person name="Mukai Y."/>
            <person name="Nagasaki H."/>
            <person name="Nagata Y."/>
            <person name="Naito S."/>
            <person name="Nakashima M."/>
            <person name="Nakama Y."/>
            <person name="Nakamichi Y."/>
            <person name="Nakamura M."/>
            <person name="Meguro A."/>
            <person name="Negishi M."/>
            <person name="Ohta I."/>
            <person name="Ohta T."/>
            <person name="Okamoto M."/>
            <person name="Ono N."/>
            <person name="Saji S."/>
            <person name="Sakaguchi M."/>
            <person name="Sakai K."/>
            <person name="Shibata M."/>
            <person name="Shimokawa T."/>
            <person name="Song J."/>
            <person name="Takazaki Y."/>
            <person name="Terasawa K."/>
            <person name="Tsugane M."/>
            <person name="Tsuji K."/>
            <person name="Ueda S."/>
            <person name="Waki K."/>
            <person name="Yamagata H."/>
            <person name="Yamamoto M."/>
            <person name="Yamamoto S."/>
            <person name="Yamane H."/>
            <person name="Yoshiki S."/>
            <person name="Yoshihara R."/>
            <person name="Yukawa K."/>
            <person name="Zhong H."/>
            <person name="Yano M."/>
            <person name="Yuan Q."/>
            <person name="Ouyang S."/>
            <person name="Liu J."/>
            <person name="Jones K.M."/>
            <person name="Gansberger K."/>
            <person name="Moffat K."/>
            <person name="Hill J."/>
            <person name="Bera J."/>
            <person name="Fadrosh D."/>
            <person name="Jin S."/>
            <person name="Johri S."/>
            <person name="Kim M."/>
            <person name="Overton L."/>
            <person name="Reardon M."/>
            <person name="Tsitrin T."/>
            <person name="Vuong H."/>
            <person name="Weaver B."/>
            <person name="Ciecko A."/>
            <person name="Tallon L."/>
            <person name="Jackson J."/>
            <person name="Pai G."/>
            <person name="Aken S.V."/>
            <person name="Utterback T."/>
            <person name="Reidmuller S."/>
            <person name="Feldblyum T."/>
            <person name="Hsiao J."/>
            <person name="Zismann V."/>
            <person name="Iobst S."/>
            <person name="de Vazeille A.R."/>
            <person name="Buell C.R."/>
            <person name="Ying K."/>
            <person name="Li Y."/>
            <person name="Lu T."/>
            <person name="Huang Y."/>
            <person name="Zhao Q."/>
            <person name="Feng Q."/>
            <person name="Zhang L."/>
            <person name="Zhu J."/>
            <person name="Weng Q."/>
            <person name="Mu J."/>
            <person name="Lu Y."/>
            <person name="Fan D."/>
            <person name="Liu Y."/>
            <person name="Guan J."/>
            <person name="Zhang Y."/>
            <person name="Yu S."/>
            <person name="Liu X."/>
            <person name="Zhang Y."/>
            <person name="Hong G."/>
            <person name="Han B."/>
            <person name="Choisne N."/>
            <person name="Demange N."/>
            <person name="Orjeda G."/>
            <person name="Samain S."/>
            <person name="Cattolico L."/>
            <person name="Pelletier E."/>
            <person name="Couloux A."/>
            <person name="Segurens B."/>
            <person name="Wincker P."/>
            <person name="D'Hont A."/>
            <person name="Scarpelli C."/>
            <person name="Weissenbach J."/>
            <person name="Salanoubat M."/>
            <person name="Quetier F."/>
            <person name="Yu Y."/>
            <person name="Kim H.R."/>
            <person name="Rambo T."/>
            <person name="Currie J."/>
            <person name="Collura K."/>
            <person name="Luo M."/>
            <person name="Yang T."/>
            <person name="Ammiraju J.S.S."/>
            <person name="Engler F."/>
            <person name="Soderlund C."/>
            <person name="Wing R.A."/>
            <person name="Palmer L.E."/>
            <person name="de la Bastide M."/>
            <person name="Spiegel L."/>
            <person name="Nascimento L."/>
            <person name="Zutavern T."/>
            <person name="O'Shaughnessy A."/>
            <person name="Dike S."/>
            <person name="Dedhia N."/>
            <person name="Preston R."/>
            <person name="Balija V."/>
            <person name="McCombie W.R."/>
            <person name="Chow T."/>
            <person name="Chen H."/>
            <person name="Chung M."/>
            <person name="Chen C."/>
            <person name="Shaw J."/>
            <person name="Wu H."/>
            <person name="Hsiao K."/>
            <person name="Chao Y."/>
            <person name="Chu M."/>
            <person name="Cheng C."/>
            <person name="Hour A."/>
            <person name="Lee P."/>
            <person name="Lin S."/>
            <person name="Lin Y."/>
            <person name="Liou J."/>
            <person name="Liu S."/>
            <person name="Hsing Y."/>
            <person name="Raghuvanshi S."/>
            <person name="Mohanty A."/>
            <person name="Bharti A.K."/>
            <person name="Gaur A."/>
            <person name="Gupta V."/>
            <person name="Kumar D."/>
            <person name="Ravi V."/>
            <person name="Vij S."/>
            <person name="Kapur A."/>
            <person name="Khurana P."/>
            <person name="Khurana P."/>
            <person name="Khurana J.P."/>
            <person name="Tyagi A.K."/>
            <person name="Gaikwad K."/>
            <person name="Singh A."/>
            <person name="Dalal V."/>
            <person name="Srivastava S."/>
            <person name="Dixit A."/>
            <person name="Pal A.K."/>
            <person name="Ghazi I.A."/>
            <person name="Yadav M."/>
            <person name="Pandit A."/>
            <person name="Bhargava A."/>
            <person name="Sureshbabu K."/>
            <person name="Batra K."/>
            <person name="Sharma T.R."/>
            <person name="Mohapatra T."/>
            <person name="Singh N.K."/>
            <person name="Messing J."/>
            <person name="Nelson A.B."/>
            <person name="Fuks G."/>
            <person name="Kavchok S."/>
            <person name="Keizer G."/>
            <person name="Linton E."/>
            <person name="Llaca V."/>
            <person name="Song R."/>
            <person name="Tanyolac B."/>
            <person name="Young S."/>
            <person name="Ho-Il K."/>
            <person name="Hahn J.H."/>
            <person name="Sangsakoo G."/>
            <person name="Vanavichit A."/>
            <person name="de Mattos Luiz.A.T."/>
            <person name="Zimmer P.D."/>
            <person name="Malone G."/>
            <person name="Dellagostin O."/>
            <person name="de Oliveira A.C."/>
            <person name="Bevan M."/>
            <person name="Bancroft I."/>
            <person name="Minx P."/>
            <person name="Cordum H."/>
            <person name="Wilson R."/>
            <person name="Cheng Z."/>
            <person name="Jin W."/>
            <person name="Jiang J."/>
            <person name="Leong S.A."/>
            <person name="Iwama H."/>
            <person name="Gojobori T."/>
            <person name="Itoh T."/>
            <person name="Niimura Y."/>
            <person name="Fujii Y."/>
            <person name="Habara T."/>
            <person name="Sakai H."/>
            <person name="Sato Y."/>
            <person name="Wilson G."/>
            <person name="Kumar K."/>
            <person name="McCouch S."/>
            <person name="Juretic N."/>
            <person name="Hoen D."/>
            <person name="Wright S."/>
            <person name="Bruskiewich R."/>
            <person name="Bureau T."/>
            <person name="Miyao A."/>
            <person name="Hirochika H."/>
            <person name="Nishikawa T."/>
            <person name="Kadowaki K."/>
            <person name="Sugiura M."/>
            <person name="Burr B."/>
            <person name="Sasaki T."/>
        </authorList>
    </citation>
    <scope>NUCLEOTIDE SEQUENCE [LARGE SCALE GENOMIC DNA]</scope>
    <source>
        <strain evidence="3">cv. Nipponbare</strain>
    </source>
</reference>
<gene>
    <name evidence="2" type="ordered locus">Os02g0629266</name>
    <name evidence="2" type="ORF">OSNPB_020629266</name>
</gene>
<feature type="compositionally biased region" description="Basic and acidic residues" evidence="1">
    <location>
        <begin position="1"/>
        <end position="18"/>
    </location>
</feature>
<organism evidence="2 3">
    <name type="scientific">Oryza sativa subsp. japonica</name>
    <name type="common">Rice</name>
    <dbReference type="NCBI Taxonomy" id="39947"/>
    <lineage>
        <taxon>Eukaryota</taxon>
        <taxon>Viridiplantae</taxon>
        <taxon>Streptophyta</taxon>
        <taxon>Embryophyta</taxon>
        <taxon>Tracheophyta</taxon>
        <taxon>Spermatophyta</taxon>
        <taxon>Magnoliopsida</taxon>
        <taxon>Liliopsida</taxon>
        <taxon>Poales</taxon>
        <taxon>Poaceae</taxon>
        <taxon>BOP clade</taxon>
        <taxon>Oryzoideae</taxon>
        <taxon>Oryzeae</taxon>
        <taxon>Oryzinae</taxon>
        <taxon>Oryza</taxon>
        <taxon>Oryza sativa</taxon>
    </lineage>
</organism>
<dbReference type="AlphaFoldDB" id="A0A0P0VM20"/>
<keyword evidence="3" id="KW-1185">Reference proteome</keyword>
<reference evidence="2 3" key="2">
    <citation type="journal article" date="2013" name="Plant Cell Physiol.">
        <title>Rice Annotation Project Database (RAP-DB): an integrative and interactive database for rice genomics.</title>
        <authorList>
            <person name="Sakai H."/>
            <person name="Lee S.S."/>
            <person name="Tanaka T."/>
            <person name="Numa H."/>
            <person name="Kim J."/>
            <person name="Kawahara Y."/>
            <person name="Wakimoto H."/>
            <person name="Yang C.C."/>
            <person name="Iwamoto M."/>
            <person name="Abe T."/>
            <person name="Yamada Y."/>
            <person name="Muto A."/>
            <person name="Inokuchi H."/>
            <person name="Ikemura T."/>
            <person name="Matsumoto T."/>
            <person name="Sasaki T."/>
            <person name="Itoh T."/>
        </authorList>
    </citation>
    <scope>NUCLEOTIDE SEQUENCE [LARGE SCALE GENOMIC DNA]</scope>
    <source>
        <strain evidence="3">cv. Nipponbare</strain>
    </source>
</reference>
<name>A0A0P0VM20_ORYSJ</name>
<feature type="region of interest" description="Disordered" evidence="1">
    <location>
        <begin position="74"/>
        <end position="114"/>
    </location>
</feature>
<evidence type="ECO:0000313" key="3">
    <source>
        <dbReference type="Proteomes" id="UP000059680"/>
    </source>
</evidence>
<feature type="compositionally biased region" description="Basic and acidic residues" evidence="1">
    <location>
        <begin position="85"/>
        <end position="114"/>
    </location>
</feature>
<evidence type="ECO:0000313" key="2">
    <source>
        <dbReference type="EMBL" id="BAS79887.1"/>
    </source>
</evidence>
<proteinExistence type="predicted"/>
<dbReference type="InParanoid" id="A0A0P0VM20"/>
<dbReference type="Proteomes" id="UP000059680">
    <property type="component" value="Chromosome 2"/>
</dbReference>
<protein>
    <submittedName>
        <fullName evidence="2">Os02g0629266 protein</fullName>
    </submittedName>
</protein>